<dbReference type="AlphaFoldDB" id="A0A1T4XFZ8"/>
<dbReference type="Proteomes" id="UP000190027">
    <property type="component" value="Unassembled WGS sequence"/>
</dbReference>
<name>A0A1T4XFZ8_9BACT</name>
<reference evidence="1 2" key="1">
    <citation type="submission" date="2017-02" db="EMBL/GenBank/DDBJ databases">
        <authorList>
            <person name="Peterson S.W."/>
        </authorList>
    </citation>
    <scope>NUCLEOTIDE SEQUENCE [LARGE SCALE GENOMIC DNA]</scope>
    <source>
        <strain evidence="1 2">DSM 16080</strain>
    </source>
</reference>
<evidence type="ECO:0000313" key="2">
    <source>
        <dbReference type="Proteomes" id="UP000190027"/>
    </source>
</evidence>
<evidence type="ECO:0000313" key="1">
    <source>
        <dbReference type="EMBL" id="SKA88317.1"/>
    </source>
</evidence>
<accession>A0A1T4XFZ8</accession>
<keyword evidence="2" id="KW-1185">Reference proteome</keyword>
<dbReference type="STRING" id="1121449.SAMN02745704_02105"/>
<sequence length="49" mass="5993">MNSLRDRLQHALNPLHLFCRLRRFGIRCGPARRLCSAWERHVYRFLLSR</sequence>
<protein>
    <submittedName>
        <fullName evidence="1">Uncharacterized protein</fullName>
    </submittedName>
</protein>
<gene>
    <name evidence="1" type="ORF">SAMN02745704_02105</name>
</gene>
<dbReference type="RefSeq" id="WP_200806795.1">
    <property type="nucleotide sequence ID" value="NZ_FUYC01000010.1"/>
</dbReference>
<dbReference type="EMBL" id="FUYC01000010">
    <property type="protein sequence ID" value="SKA88317.1"/>
    <property type="molecule type" value="Genomic_DNA"/>
</dbReference>
<proteinExistence type="predicted"/>
<organism evidence="1 2">
    <name type="scientific">Paucidesulfovibrio gracilis DSM 16080</name>
    <dbReference type="NCBI Taxonomy" id="1121449"/>
    <lineage>
        <taxon>Bacteria</taxon>
        <taxon>Pseudomonadati</taxon>
        <taxon>Thermodesulfobacteriota</taxon>
        <taxon>Desulfovibrionia</taxon>
        <taxon>Desulfovibrionales</taxon>
        <taxon>Desulfovibrionaceae</taxon>
        <taxon>Paucidesulfovibrio</taxon>
    </lineage>
</organism>